<dbReference type="OrthoDB" id="6406712at2759"/>
<dbReference type="OMA" id="CTGGISE"/>
<organism evidence="2">
    <name type="scientific">Parasteatoda tepidariorum</name>
    <name type="common">Common house spider</name>
    <name type="synonym">Achaearanea tepidariorum</name>
    <dbReference type="NCBI Taxonomy" id="114398"/>
    <lineage>
        <taxon>Eukaryota</taxon>
        <taxon>Metazoa</taxon>
        <taxon>Ecdysozoa</taxon>
        <taxon>Arthropoda</taxon>
        <taxon>Chelicerata</taxon>
        <taxon>Arachnida</taxon>
        <taxon>Araneae</taxon>
        <taxon>Araneomorphae</taxon>
        <taxon>Entelegynae</taxon>
        <taxon>Araneoidea</taxon>
        <taxon>Theridiidae</taxon>
        <taxon>Parasteatoda</taxon>
    </lineage>
</organism>
<evidence type="ECO:0008006" key="3">
    <source>
        <dbReference type="Google" id="ProtNLM"/>
    </source>
</evidence>
<dbReference type="EMBL" id="IAAA01001021">
    <property type="protein sequence ID" value="LAA00865.1"/>
    <property type="molecule type" value="mRNA"/>
</dbReference>
<protein>
    <recommendedName>
        <fullName evidence="3">Prokineticin domain-containing protein</fullName>
    </recommendedName>
</protein>
<dbReference type="GeneID" id="107442124"/>
<feature type="signal peptide" evidence="1">
    <location>
        <begin position="1"/>
        <end position="19"/>
    </location>
</feature>
<dbReference type="AlphaFoldDB" id="A0A2L2XY27"/>
<feature type="chain" id="PRO_5014562181" description="Prokineticin domain-containing protein" evidence="1">
    <location>
        <begin position="20"/>
        <end position="93"/>
    </location>
</feature>
<reference evidence="2" key="1">
    <citation type="journal article" date="2016" name="Mol. Ecol. Resour.">
        <title>Evaluation of the impact of RNA preservation methods of spiders for de novo transcriptome assembly.</title>
        <authorList>
            <person name="Kono N."/>
            <person name="Nakamura H."/>
            <person name="Ito Y."/>
            <person name="Tomita M."/>
            <person name="Arakawa K."/>
        </authorList>
    </citation>
    <scope>NUCLEOTIDE SEQUENCE</scope>
    <source>
        <tissue evidence="2">Whole body</tissue>
    </source>
</reference>
<evidence type="ECO:0000256" key="1">
    <source>
        <dbReference type="SAM" id="SignalP"/>
    </source>
</evidence>
<dbReference type="Gene3D" id="2.10.80.10">
    <property type="entry name" value="Lipase, subunit A"/>
    <property type="match status" value="1"/>
</dbReference>
<dbReference type="KEGG" id="ptep:107442124"/>
<sequence>MKWLFLCFIGISCLAYAFSERCYSGDDCREGECCTGGITPWIKGSCRPLEKEGDVCDPNSPVTGKYFMRCPCESSLKCVTKENVVGGSICVRE</sequence>
<accession>A0A2L2XY27</accession>
<dbReference type="RefSeq" id="XP_015911085.2">
    <property type="nucleotide sequence ID" value="XM_016055599.3"/>
</dbReference>
<dbReference type="EMBL" id="IAAA01001020">
    <property type="protein sequence ID" value="LAA00863.1"/>
    <property type="molecule type" value="mRNA"/>
</dbReference>
<proteinExistence type="evidence at transcript level"/>
<name>A0A2L2XY27_PARTP</name>
<keyword evidence="1" id="KW-0732">Signal</keyword>
<evidence type="ECO:0000313" key="2">
    <source>
        <dbReference type="EMBL" id="LAA00863.1"/>
    </source>
</evidence>